<dbReference type="Gene3D" id="3.40.50.720">
    <property type="entry name" value="NAD(P)-binding Rossmann-like Domain"/>
    <property type="match status" value="1"/>
</dbReference>
<keyword evidence="2" id="KW-0560">Oxidoreductase</keyword>
<dbReference type="PANTHER" id="PTHR43477:SF1">
    <property type="entry name" value="DIHYDROANTICAPSIN 7-DEHYDROGENASE"/>
    <property type="match status" value="1"/>
</dbReference>
<evidence type="ECO:0000313" key="4">
    <source>
        <dbReference type="Proteomes" id="UP000823823"/>
    </source>
</evidence>
<name>A0A9D2LBS0_9MICO</name>
<dbReference type="GO" id="GO:0016491">
    <property type="term" value="F:oxidoreductase activity"/>
    <property type="evidence" value="ECO:0007669"/>
    <property type="project" value="UniProtKB-KW"/>
</dbReference>
<dbReference type="InterPro" id="IPR002347">
    <property type="entry name" value="SDR_fam"/>
</dbReference>
<evidence type="ECO:0000256" key="1">
    <source>
        <dbReference type="ARBA" id="ARBA00006484"/>
    </source>
</evidence>
<protein>
    <submittedName>
        <fullName evidence="3">Short chain dehydrogenase</fullName>
    </submittedName>
</protein>
<gene>
    <name evidence="3" type="ORF">H9786_03685</name>
</gene>
<evidence type="ECO:0000313" key="3">
    <source>
        <dbReference type="EMBL" id="HJB09626.1"/>
    </source>
</evidence>
<reference evidence="3" key="1">
    <citation type="journal article" date="2021" name="PeerJ">
        <title>Extensive microbial diversity within the chicken gut microbiome revealed by metagenomics and culture.</title>
        <authorList>
            <person name="Gilroy R."/>
            <person name="Ravi A."/>
            <person name="Getino M."/>
            <person name="Pursley I."/>
            <person name="Horton D.L."/>
            <person name="Alikhan N.F."/>
            <person name="Baker D."/>
            <person name="Gharbi K."/>
            <person name="Hall N."/>
            <person name="Watson M."/>
            <person name="Adriaenssens E.M."/>
            <person name="Foster-Nyarko E."/>
            <person name="Jarju S."/>
            <person name="Secka A."/>
            <person name="Antonio M."/>
            <person name="Oren A."/>
            <person name="Chaudhuri R.R."/>
            <person name="La Ragione R."/>
            <person name="Hildebrand F."/>
            <person name="Pallen M.J."/>
        </authorList>
    </citation>
    <scope>NUCLEOTIDE SEQUENCE</scope>
    <source>
        <strain evidence="3">ChiHjej13B12-24818</strain>
    </source>
</reference>
<comment type="similarity">
    <text evidence="1">Belongs to the short-chain dehydrogenases/reductases (SDR) family.</text>
</comment>
<dbReference type="InterPro" id="IPR036291">
    <property type="entry name" value="NAD(P)-bd_dom_sf"/>
</dbReference>
<dbReference type="EMBL" id="DWZH01000029">
    <property type="protein sequence ID" value="HJB09626.1"/>
    <property type="molecule type" value="Genomic_DNA"/>
</dbReference>
<comment type="caution">
    <text evidence="3">The sequence shown here is derived from an EMBL/GenBank/DDBJ whole genome shotgun (WGS) entry which is preliminary data.</text>
</comment>
<evidence type="ECO:0000256" key="2">
    <source>
        <dbReference type="ARBA" id="ARBA00023002"/>
    </source>
</evidence>
<dbReference type="SUPFAM" id="SSF51735">
    <property type="entry name" value="NAD(P)-binding Rossmann-fold domains"/>
    <property type="match status" value="1"/>
</dbReference>
<dbReference type="Pfam" id="PF13561">
    <property type="entry name" value="adh_short_C2"/>
    <property type="match status" value="1"/>
</dbReference>
<accession>A0A9D2LBS0</accession>
<dbReference type="CDD" id="cd11731">
    <property type="entry name" value="Lin1944_like_SDR_c"/>
    <property type="match status" value="1"/>
</dbReference>
<organism evidence="3 4">
    <name type="scientific">Candidatus Brachybacterium merdavium</name>
    <dbReference type="NCBI Taxonomy" id="2838513"/>
    <lineage>
        <taxon>Bacteria</taxon>
        <taxon>Bacillati</taxon>
        <taxon>Actinomycetota</taxon>
        <taxon>Actinomycetes</taxon>
        <taxon>Micrococcales</taxon>
        <taxon>Dermabacteraceae</taxon>
        <taxon>Brachybacterium</taxon>
    </lineage>
</organism>
<dbReference type="Proteomes" id="UP000823823">
    <property type="component" value="Unassembled WGS sequence"/>
</dbReference>
<proteinExistence type="inferred from homology"/>
<dbReference type="NCBIfam" id="NF005754">
    <property type="entry name" value="PRK07578.1"/>
    <property type="match status" value="1"/>
</dbReference>
<sequence>MRILVIGATGSIGSVAATTLAERGHEVIRASRSSPVSVDITDPASIAGLFTRVGEVDGVVVASGAVPFQPLTDLDGEDYLAALTGKTLPQIEVVRQGIEHVRDGGSITLTTGVLAREPIATGAAAAMANGALESFVIGAAAEAPRGLRINAVSPNVLANSPHFHDLFPGQRPVNDEEVGRAFVLSVEGLVSGRTITV</sequence>
<reference evidence="3" key="2">
    <citation type="submission" date="2021-04" db="EMBL/GenBank/DDBJ databases">
        <authorList>
            <person name="Gilroy R."/>
        </authorList>
    </citation>
    <scope>NUCLEOTIDE SEQUENCE</scope>
    <source>
        <strain evidence="3">ChiHjej13B12-24818</strain>
    </source>
</reference>
<dbReference type="AlphaFoldDB" id="A0A9D2LBS0"/>
<dbReference type="PANTHER" id="PTHR43477">
    <property type="entry name" value="DIHYDROANTICAPSIN 7-DEHYDROGENASE"/>
    <property type="match status" value="1"/>
</dbReference>
<dbReference type="InterPro" id="IPR051122">
    <property type="entry name" value="SDR_DHRS6-like"/>
</dbReference>